<keyword evidence="4 6" id="KW-1133">Transmembrane helix</keyword>
<evidence type="ECO:0000313" key="7">
    <source>
        <dbReference type="EMBL" id="MBK6087688.1"/>
    </source>
</evidence>
<comment type="caution">
    <text evidence="7">The sequence shown here is derived from an EMBL/GenBank/DDBJ whole genome shotgun (WGS) entry which is preliminary data.</text>
</comment>
<evidence type="ECO:0000256" key="1">
    <source>
        <dbReference type="ARBA" id="ARBA00004651"/>
    </source>
</evidence>
<feature type="transmembrane region" description="Helical" evidence="6">
    <location>
        <begin position="103"/>
        <end position="125"/>
    </location>
</feature>
<evidence type="ECO:0000256" key="2">
    <source>
        <dbReference type="ARBA" id="ARBA00022475"/>
    </source>
</evidence>
<dbReference type="Pfam" id="PF02653">
    <property type="entry name" value="BPD_transp_2"/>
    <property type="match status" value="1"/>
</dbReference>
<gene>
    <name evidence="7" type="ORF">JKK62_03310</name>
</gene>
<feature type="transmembrane region" description="Helical" evidence="6">
    <location>
        <begin position="210"/>
        <end position="229"/>
    </location>
</feature>
<dbReference type="GO" id="GO:0005886">
    <property type="term" value="C:plasma membrane"/>
    <property type="evidence" value="ECO:0007669"/>
    <property type="project" value="UniProtKB-SubCell"/>
</dbReference>
<protein>
    <submittedName>
        <fullName evidence="7">ABC transporter permease</fullName>
    </submittedName>
</protein>
<name>A0A934TZG2_9FIRM</name>
<keyword evidence="3 6" id="KW-0812">Transmembrane</keyword>
<comment type="subcellular location">
    <subcellularLocation>
        <location evidence="1">Cell membrane</location>
        <topology evidence="1">Multi-pass membrane protein</topology>
    </subcellularLocation>
</comment>
<evidence type="ECO:0000256" key="5">
    <source>
        <dbReference type="ARBA" id="ARBA00023136"/>
    </source>
</evidence>
<feature type="transmembrane region" description="Helical" evidence="6">
    <location>
        <begin position="158"/>
        <end position="179"/>
    </location>
</feature>
<feature type="transmembrane region" description="Helical" evidence="6">
    <location>
        <begin position="66"/>
        <end position="91"/>
    </location>
</feature>
<keyword evidence="5 6" id="KW-0472">Membrane</keyword>
<dbReference type="PANTHER" id="PTHR43370">
    <property type="entry name" value="SUGAR ABC TRANSPORTER INTEGRAL MEMBRANE PROTEIN-RELATED"/>
    <property type="match status" value="1"/>
</dbReference>
<dbReference type="CDD" id="cd06580">
    <property type="entry name" value="TM_PBP1_transp_TpRbsC_like"/>
    <property type="match status" value="1"/>
</dbReference>
<feature type="transmembrane region" description="Helical" evidence="6">
    <location>
        <begin position="249"/>
        <end position="275"/>
    </location>
</feature>
<evidence type="ECO:0000256" key="4">
    <source>
        <dbReference type="ARBA" id="ARBA00022989"/>
    </source>
</evidence>
<evidence type="ECO:0000256" key="6">
    <source>
        <dbReference type="SAM" id="Phobius"/>
    </source>
</evidence>
<dbReference type="InterPro" id="IPR001851">
    <property type="entry name" value="ABC_transp_permease"/>
</dbReference>
<dbReference type="EMBL" id="JAEQMG010000040">
    <property type="protein sequence ID" value="MBK6087688.1"/>
    <property type="molecule type" value="Genomic_DNA"/>
</dbReference>
<proteinExistence type="predicted"/>
<reference evidence="7" key="1">
    <citation type="submission" date="2021-01" db="EMBL/GenBank/DDBJ databases">
        <title>Genome public.</title>
        <authorList>
            <person name="Liu C."/>
            <person name="Sun Q."/>
        </authorList>
    </citation>
    <scope>NUCLEOTIDE SEQUENCE</scope>
    <source>
        <strain evidence="7">M6</strain>
    </source>
</reference>
<evidence type="ECO:0000256" key="3">
    <source>
        <dbReference type="ARBA" id="ARBA00022692"/>
    </source>
</evidence>
<keyword evidence="2" id="KW-1003">Cell membrane</keyword>
<dbReference type="RefSeq" id="WP_201426986.1">
    <property type="nucleotide sequence ID" value="NZ_JAEQMG010000040.1"/>
</dbReference>
<dbReference type="PANTHER" id="PTHR43370:SF2">
    <property type="entry name" value="ABC TRANSPORTER PERMEASE PROTEIN"/>
    <property type="match status" value="1"/>
</dbReference>
<dbReference type="GO" id="GO:0022857">
    <property type="term" value="F:transmembrane transporter activity"/>
    <property type="evidence" value="ECO:0007669"/>
    <property type="project" value="InterPro"/>
</dbReference>
<feature type="transmembrane region" description="Helical" evidence="6">
    <location>
        <begin position="34"/>
        <end position="54"/>
    </location>
</feature>
<sequence>MIVAFIHRAVMQGIPLLFGATGEIVTEKSGNLNLGIPGVMYVGGISGVIGAFMYENSLPDKDMANPFLAIMIPLLCSLIGSLIMGLIYSFLTTTLRANQNVTGLAITTFGVGLGNFFGGSLIKIVGADVPSITLSTTSKFFSAHLPVADSLGWFGEIFLSYGFLAYLAVILAIVTSLFLKKTRAGLNLRAVGENPATADAAGVNVTRYKYFATCIGSMIAGLGGLYYVMDYVSGVWSNDGFGDRGWLAIALVIFTVWKPNFAIIGSILFGGLYIIHNYLNQFFPFIPVDMSTQELIKMAPYLVTVLVLIVNSMRNKRENQPPEALGLSYFREDR</sequence>
<dbReference type="AlphaFoldDB" id="A0A934TZG2"/>
<accession>A0A934TZG2</accession>
<evidence type="ECO:0000313" key="8">
    <source>
        <dbReference type="Proteomes" id="UP000633365"/>
    </source>
</evidence>
<dbReference type="Proteomes" id="UP000633365">
    <property type="component" value="Unassembled WGS sequence"/>
</dbReference>
<organism evidence="7 8">
    <name type="scientific">Ruminococcus difficilis</name>
    <dbReference type="NCBI Taxonomy" id="2763069"/>
    <lineage>
        <taxon>Bacteria</taxon>
        <taxon>Bacillati</taxon>
        <taxon>Bacillota</taxon>
        <taxon>Clostridia</taxon>
        <taxon>Eubacteriales</taxon>
        <taxon>Oscillospiraceae</taxon>
        <taxon>Ruminococcus</taxon>
    </lineage>
</organism>
<keyword evidence="8" id="KW-1185">Reference proteome</keyword>